<dbReference type="InParanoid" id="A0A804J5B1"/>
<evidence type="ECO:0000313" key="3">
    <source>
        <dbReference type="Proteomes" id="UP000012960"/>
    </source>
</evidence>
<sequence>MSPLGVHTHQRHQRSLQIAWEAHHLYNILAAVPVGNVLKSATGGHFQRTEEVDVASGRCELRDVEQEFGVVLDHAHTPDSLSRLLDTVADLWPADSSSVVWCSTKFVLI</sequence>
<dbReference type="PANTHER" id="PTHR23135">
    <property type="entry name" value="MUR LIGASE FAMILY MEMBER"/>
    <property type="match status" value="1"/>
</dbReference>
<reference evidence="1" key="1">
    <citation type="submission" date="2021-03" db="EMBL/GenBank/DDBJ databases">
        <authorList>
            <consortium name="Genoscope - CEA"/>
            <person name="William W."/>
        </authorList>
    </citation>
    <scope>NUCLEOTIDE SEQUENCE</scope>
    <source>
        <strain evidence="1">Doubled-haploid Pahang</strain>
    </source>
</reference>
<dbReference type="Proteomes" id="UP000012960">
    <property type="component" value="Unplaced"/>
</dbReference>
<proteinExistence type="predicted"/>
<dbReference type="PANTHER" id="PTHR23135:SF4">
    <property type="entry name" value="UDP-N-ACETYLMURAMOYL-L-ALANYL-D-GLUTAMATE--2,6-DIAMINOPIMELATE LIGASE MURE HOMOLOG, CHLOROPLASTIC"/>
    <property type="match status" value="1"/>
</dbReference>
<reference evidence="2" key="2">
    <citation type="submission" date="2021-05" db="UniProtKB">
        <authorList>
            <consortium name="EnsemblPlants"/>
        </authorList>
    </citation>
    <scope>IDENTIFICATION</scope>
    <source>
        <strain evidence="2">subsp. malaccensis</strain>
    </source>
</reference>
<evidence type="ECO:0000313" key="2">
    <source>
        <dbReference type="EnsemblPlants" id="Ma05_p16890.1"/>
    </source>
</evidence>
<keyword evidence="3" id="KW-1185">Reference proteome</keyword>
<gene>
    <name evidence="1" type="ORF">GSMUA_268110.1</name>
</gene>
<dbReference type="EnsemblPlants" id="Ma05_t16890.1">
    <property type="protein sequence ID" value="Ma05_p16890.1"/>
    <property type="gene ID" value="Ma05_g16890"/>
</dbReference>
<name>A0A804J5B1_MUSAM</name>
<protein>
    <submittedName>
        <fullName evidence="1">(wild Malaysian banana) hypothetical protein</fullName>
    </submittedName>
</protein>
<dbReference type="SUPFAM" id="SSF53244">
    <property type="entry name" value="MurD-like peptide ligases, peptide-binding domain"/>
    <property type="match status" value="1"/>
</dbReference>
<dbReference type="InterPro" id="IPR036615">
    <property type="entry name" value="Mur_ligase_C_dom_sf"/>
</dbReference>
<dbReference type="Gramene" id="Ma05_t16890.1">
    <property type="protein sequence ID" value="Ma05_p16890.1"/>
    <property type="gene ID" value="Ma05_g16890"/>
</dbReference>
<dbReference type="GO" id="GO:0016881">
    <property type="term" value="F:acid-amino acid ligase activity"/>
    <property type="evidence" value="ECO:0007669"/>
    <property type="project" value="InterPro"/>
</dbReference>
<dbReference type="EMBL" id="HG996470">
    <property type="protein sequence ID" value="CAG1838634.1"/>
    <property type="molecule type" value="Genomic_DNA"/>
</dbReference>
<accession>A0A804J5B1</accession>
<dbReference type="AlphaFoldDB" id="A0A804J5B1"/>
<evidence type="ECO:0000313" key="1">
    <source>
        <dbReference type="EMBL" id="CAG1838634.1"/>
    </source>
</evidence>
<organism evidence="2 3">
    <name type="scientific">Musa acuminata subsp. malaccensis</name>
    <name type="common">Wild banana</name>
    <name type="synonym">Musa malaccensis</name>
    <dbReference type="NCBI Taxonomy" id="214687"/>
    <lineage>
        <taxon>Eukaryota</taxon>
        <taxon>Viridiplantae</taxon>
        <taxon>Streptophyta</taxon>
        <taxon>Embryophyta</taxon>
        <taxon>Tracheophyta</taxon>
        <taxon>Spermatophyta</taxon>
        <taxon>Magnoliopsida</taxon>
        <taxon>Liliopsida</taxon>
        <taxon>Zingiberales</taxon>
        <taxon>Musaceae</taxon>
        <taxon>Musa</taxon>
    </lineage>
</organism>
<dbReference type="Gene3D" id="3.90.190.20">
    <property type="entry name" value="Mur ligase, C-terminal domain"/>
    <property type="match status" value="1"/>
</dbReference>
<dbReference type="OMA" id="DLWPADS"/>